<name>A0A166DC77_9EURY</name>
<dbReference type="Proteomes" id="UP000077275">
    <property type="component" value="Unassembled WGS sequence"/>
</dbReference>
<dbReference type="AlphaFoldDB" id="A0A166DC77"/>
<proteinExistence type="predicted"/>
<reference evidence="1 2" key="1">
    <citation type="submission" date="2016-04" db="EMBL/GenBank/DDBJ databases">
        <title>Genome sequence of Methanobrevibacter cuticularis DSM 11139.</title>
        <authorList>
            <person name="Poehlein A."/>
            <person name="Seedorf H."/>
            <person name="Daniel R."/>
        </authorList>
    </citation>
    <scope>NUCLEOTIDE SEQUENCE [LARGE SCALE GENOMIC DNA]</scope>
    <source>
        <strain evidence="1 2">DSM 11139</strain>
    </source>
</reference>
<keyword evidence="2" id="KW-1185">Reference proteome</keyword>
<comment type="caution">
    <text evidence="1">The sequence shown here is derived from an EMBL/GenBank/DDBJ whole genome shotgun (WGS) entry which is preliminary data.</text>
</comment>
<gene>
    <name evidence="1" type="ORF">MBCUT_15190</name>
</gene>
<accession>A0A166DC77</accession>
<dbReference type="EMBL" id="LWMW01000118">
    <property type="protein sequence ID" value="KZX15433.1"/>
    <property type="molecule type" value="Genomic_DNA"/>
</dbReference>
<evidence type="ECO:0000313" key="1">
    <source>
        <dbReference type="EMBL" id="KZX15433.1"/>
    </source>
</evidence>
<sequence>MNDTVMVLKNMKSLNGKLTDLENKNKLSDSSIAKIREKIANPEATLDKIKGLDEKTKAKILKKIGN</sequence>
<dbReference type="PATRIC" id="fig|47311.3.peg.1655"/>
<protein>
    <submittedName>
        <fullName evidence="1">Uncharacterized protein</fullName>
    </submittedName>
</protein>
<organism evidence="1 2">
    <name type="scientific">Methanobrevibacter cuticularis</name>
    <dbReference type="NCBI Taxonomy" id="47311"/>
    <lineage>
        <taxon>Archaea</taxon>
        <taxon>Methanobacteriati</taxon>
        <taxon>Methanobacteriota</taxon>
        <taxon>Methanomada group</taxon>
        <taxon>Methanobacteria</taxon>
        <taxon>Methanobacteriales</taxon>
        <taxon>Methanobacteriaceae</taxon>
        <taxon>Methanobrevibacter</taxon>
    </lineage>
</organism>
<evidence type="ECO:0000313" key="2">
    <source>
        <dbReference type="Proteomes" id="UP000077275"/>
    </source>
</evidence>